<protein>
    <submittedName>
        <fullName evidence="5">Uncharacterized protein</fullName>
    </submittedName>
</protein>
<reference evidence="5" key="1">
    <citation type="submission" date="2021-02" db="EMBL/GenBank/DDBJ databases">
        <authorList>
            <person name="Nowell W R."/>
        </authorList>
    </citation>
    <scope>NUCLEOTIDE SEQUENCE</scope>
</reference>
<dbReference type="AlphaFoldDB" id="A0A815VAH1"/>
<dbReference type="SUPFAM" id="SSF90123">
    <property type="entry name" value="ABC transporter transmembrane region"/>
    <property type="match status" value="1"/>
</dbReference>
<dbReference type="EMBL" id="CAJNOG010003329">
    <property type="protein sequence ID" value="CAF1529538.1"/>
    <property type="molecule type" value="Genomic_DNA"/>
</dbReference>
<name>A0A815VAH1_9BILA</name>
<evidence type="ECO:0000313" key="6">
    <source>
        <dbReference type="EMBL" id="CAF4192774.1"/>
    </source>
</evidence>
<dbReference type="GO" id="GO:0016020">
    <property type="term" value="C:membrane"/>
    <property type="evidence" value="ECO:0007669"/>
    <property type="project" value="InterPro"/>
</dbReference>
<dbReference type="GO" id="GO:0005524">
    <property type="term" value="F:ATP binding"/>
    <property type="evidence" value="ECO:0007669"/>
    <property type="project" value="InterPro"/>
</dbReference>
<evidence type="ECO:0000256" key="3">
    <source>
        <dbReference type="ARBA" id="ARBA00023136"/>
    </source>
</evidence>
<keyword evidence="2 4" id="KW-1133">Transmembrane helix</keyword>
<evidence type="ECO:0000313" key="7">
    <source>
        <dbReference type="Proteomes" id="UP000663845"/>
    </source>
</evidence>
<dbReference type="Proteomes" id="UP000663845">
    <property type="component" value="Unassembled WGS sequence"/>
</dbReference>
<evidence type="ECO:0000256" key="2">
    <source>
        <dbReference type="ARBA" id="ARBA00022989"/>
    </source>
</evidence>
<dbReference type="InterPro" id="IPR036640">
    <property type="entry name" value="ABC1_TM_sf"/>
</dbReference>
<proteinExistence type="predicted"/>
<evidence type="ECO:0000256" key="1">
    <source>
        <dbReference type="ARBA" id="ARBA00022692"/>
    </source>
</evidence>
<gene>
    <name evidence="5" type="ORF">JYZ213_LOCUS45055</name>
    <name evidence="6" type="ORF">OXD698_LOCUS40381</name>
</gene>
<dbReference type="Proteomes" id="UP000663844">
    <property type="component" value="Unassembled WGS sequence"/>
</dbReference>
<comment type="caution">
    <text evidence="5">The sequence shown here is derived from an EMBL/GenBank/DDBJ whole genome shotgun (WGS) entry which is preliminary data.</text>
</comment>
<accession>A0A815VAH1</accession>
<dbReference type="EMBL" id="CAJOAZ010008871">
    <property type="protein sequence ID" value="CAF4192774.1"/>
    <property type="molecule type" value="Genomic_DNA"/>
</dbReference>
<keyword evidence="1 4" id="KW-0812">Transmembrane</keyword>
<evidence type="ECO:0000313" key="5">
    <source>
        <dbReference type="EMBL" id="CAF1529538.1"/>
    </source>
</evidence>
<feature type="transmembrane region" description="Helical" evidence="4">
    <location>
        <begin position="56"/>
        <end position="76"/>
    </location>
</feature>
<evidence type="ECO:0000256" key="4">
    <source>
        <dbReference type="SAM" id="Phobius"/>
    </source>
</evidence>
<sequence>MIICLSALWNYMHWALTSDAGYYLKILSLVSSSELNITDARKQYGSVIWKTCLKTFFIAVVTGLIRFCSMCLATIWRQRICDQLHHLLFRSPNGCLLYYTSQSINDLPTKLTNDIHMFTTNFSIALFGSLYFNGLIITFTAIVTFSIYV</sequence>
<organism evidence="5 7">
    <name type="scientific">Adineta steineri</name>
    <dbReference type="NCBI Taxonomy" id="433720"/>
    <lineage>
        <taxon>Eukaryota</taxon>
        <taxon>Metazoa</taxon>
        <taxon>Spiralia</taxon>
        <taxon>Gnathifera</taxon>
        <taxon>Rotifera</taxon>
        <taxon>Eurotatoria</taxon>
        <taxon>Bdelloidea</taxon>
        <taxon>Adinetida</taxon>
        <taxon>Adinetidae</taxon>
        <taxon>Adineta</taxon>
    </lineage>
</organism>
<feature type="non-terminal residue" evidence="5">
    <location>
        <position position="149"/>
    </location>
</feature>
<feature type="transmembrane region" description="Helical" evidence="4">
    <location>
        <begin position="124"/>
        <end position="148"/>
    </location>
</feature>
<keyword evidence="3 4" id="KW-0472">Membrane</keyword>